<feature type="transmembrane region" description="Helical" evidence="1">
    <location>
        <begin position="81"/>
        <end position="100"/>
    </location>
</feature>
<feature type="transmembrane region" description="Helical" evidence="1">
    <location>
        <begin position="39"/>
        <end position="61"/>
    </location>
</feature>
<dbReference type="Proteomes" id="UP000603141">
    <property type="component" value="Unassembled WGS sequence"/>
</dbReference>
<sequence>MQTNPYSAPIAEDTPPSMGGPVNYGVVEQLVLTRPWVRLISLIAILFHALMLFVGSVWLIISSNSGPSYTAGSSYQSVPKLSIMGISYLIFGILGLYPALKLWKYASRISRLYDSSTEVELIAALTEQKKFWRFTGILILMYIAAIAMMVIINMARN</sequence>
<accession>A0A934SEL4</accession>
<evidence type="ECO:0000313" key="2">
    <source>
        <dbReference type="EMBL" id="MBK1884469.1"/>
    </source>
</evidence>
<keyword evidence="1" id="KW-0812">Transmembrane</keyword>
<reference evidence="2" key="1">
    <citation type="submission" date="2021-01" db="EMBL/GenBank/DDBJ databases">
        <title>Modified the classification status of verrucomicrobia.</title>
        <authorList>
            <person name="Feng X."/>
        </authorList>
    </citation>
    <scope>NUCLEOTIDE SEQUENCE</scope>
    <source>
        <strain evidence="2">KCTC 22041</strain>
    </source>
</reference>
<comment type="caution">
    <text evidence="2">The sequence shown here is derived from an EMBL/GenBank/DDBJ whole genome shotgun (WGS) entry which is preliminary data.</text>
</comment>
<proteinExistence type="predicted"/>
<keyword evidence="3" id="KW-1185">Reference proteome</keyword>
<dbReference type="AlphaFoldDB" id="A0A934SEL4"/>
<dbReference type="EMBL" id="JAENIJ010000051">
    <property type="protein sequence ID" value="MBK1884469.1"/>
    <property type="molecule type" value="Genomic_DNA"/>
</dbReference>
<protein>
    <submittedName>
        <fullName evidence="2">Uncharacterized protein</fullName>
    </submittedName>
</protein>
<keyword evidence="1" id="KW-1133">Transmembrane helix</keyword>
<organism evidence="2 3">
    <name type="scientific">Luteolibacter pohnpeiensis</name>
    <dbReference type="NCBI Taxonomy" id="454153"/>
    <lineage>
        <taxon>Bacteria</taxon>
        <taxon>Pseudomonadati</taxon>
        <taxon>Verrucomicrobiota</taxon>
        <taxon>Verrucomicrobiia</taxon>
        <taxon>Verrucomicrobiales</taxon>
        <taxon>Verrucomicrobiaceae</taxon>
        <taxon>Luteolibacter</taxon>
    </lineage>
</organism>
<evidence type="ECO:0000256" key="1">
    <source>
        <dbReference type="SAM" id="Phobius"/>
    </source>
</evidence>
<name>A0A934SEL4_9BACT</name>
<gene>
    <name evidence="2" type="ORF">JIN85_18780</name>
</gene>
<evidence type="ECO:0000313" key="3">
    <source>
        <dbReference type="Proteomes" id="UP000603141"/>
    </source>
</evidence>
<dbReference type="RefSeq" id="WP_200273685.1">
    <property type="nucleotide sequence ID" value="NZ_JAENIJ010000051.1"/>
</dbReference>
<keyword evidence="1" id="KW-0472">Membrane</keyword>
<feature type="transmembrane region" description="Helical" evidence="1">
    <location>
        <begin position="131"/>
        <end position="152"/>
    </location>
</feature>